<feature type="transmembrane region" description="Helical" evidence="5">
    <location>
        <begin position="120"/>
        <end position="144"/>
    </location>
</feature>
<comment type="caution">
    <text evidence="7">The sequence shown here is derived from an EMBL/GenBank/DDBJ whole genome shotgun (WGS) entry which is preliminary data.</text>
</comment>
<evidence type="ECO:0000256" key="5">
    <source>
        <dbReference type="SAM" id="Phobius"/>
    </source>
</evidence>
<dbReference type="Proteomes" id="UP000175669">
    <property type="component" value="Unassembled WGS sequence"/>
</dbReference>
<dbReference type="AlphaFoldDB" id="A0A1E8CL53"/>
<comment type="subcellular location">
    <subcellularLocation>
        <location evidence="1">Membrane</location>
        <topology evidence="1">Multi-pass membrane protein</topology>
    </subcellularLocation>
</comment>
<keyword evidence="8" id="KW-1185">Reference proteome</keyword>
<gene>
    <name evidence="7" type="ORF">PHACT_08265</name>
</gene>
<keyword evidence="4 5" id="KW-0472">Membrane</keyword>
<feature type="transmembrane region" description="Helical" evidence="5">
    <location>
        <begin position="151"/>
        <end position="170"/>
    </location>
</feature>
<feature type="transmembrane region" description="Helical" evidence="5">
    <location>
        <begin position="20"/>
        <end position="37"/>
    </location>
</feature>
<dbReference type="RefSeq" id="WP_070116744.1">
    <property type="nucleotide sequence ID" value="NZ_MASR01000001.1"/>
</dbReference>
<dbReference type="EMBL" id="MASR01000001">
    <property type="protein sequence ID" value="OFE13133.1"/>
    <property type="molecule type" value="Genomic_DNA"/>
</dbReference>
<feature type="transmembrane region" description="Helical" evidence="5">
    <location>
        <begin position="93"/>
        <end position="114"/>
    </location>
</feature>
<evidence type="ECO:0000256" key="2">
    <source>
        <dbReference type="ARBA" id="ARBA00022692"/>
    </source>
</evidence>
<feature type="transmembrane region" description="Helical" evidence="5">
    <location>
        <begin position="44"/>
        <end position="63"/>
    </location>
</feature>
<dbReference type="GO" id="GO:0140359">
    <property type="term" value="F:ABC-type transporter activity"/>
    <property type="evidence" value="ECO:0007669"/>
    <property type="project" value="InterPro"/>
</dbReference>
<keyword evidence="2 5" id="KW-0812">Transmembrane</keyword>
<evidence type="ECO:0000256" key="3">
    <source>
        <dbReference type="ARBA" id="ARBA00022989"/>
    </source>
</evidence>
<protein>
    <recommendedName>
        <fullName evidence="6">ABC-2 type transporter transmembrane domain-containing protein</fullName>
    </recommendedName>
</protein>
<accession>A0A1E8CL53</accession>
<proteinExistence type="predicted"/>
<evidence type="ECO:0000313" key="7">
    <source>
        <dbReference type="EMBL" id="OFE13133.1"/>
    </source>
</evidence>
<evidence type="ECO:0000256" key="4">
    <source>
        <dbReference type="ARBA" id="ARBA00023136"/>
    </source>
</evidence>
<organism evidence="7 8">
    <name type="scientific">Pseudohongiella acticola</name>
    <dbReference type="NCBI Taxonomy" id="1524254"/>
    <lineage>
        <taxon>Bacteria</taxon>
        <taxon>Pseudomonadati</taxon>
        <taxon>Pseudomonadota</taxon>
        <taxon>Gammaproteobacteria</taxon>
        <taxon>Pseudomonadales</taxon>
        <taxon>Pseudohongiellaceae</taxon>
        <taxon>Pseudohongiella</taxon>
    </lineage>
</organism>
<sequence>MISPVIAQLIKKDLSLHLRFVPVVVVAGVISLAAAAIDGIISSVMYITTLVAFGLLIGMYNVAQERDKQIHLFMLSLPVTALQYTLSKTLSSLLCFLLPWTILTAMTVVAILAIDAVPDGLLPFTLLMQLYFVANFCVFLAVVLTTSSEKVVISTIIITNMSITLIINLLSRLPAIAQTMETDVILWSPAIVAILLAELALCVVPLLLAVAMQNKKLDVY</sequence>
<dbReference type="InterPro" id="IPR013525">
    <property type="entry name" value="ABC2_TM"/>
</dbReference>
<feature type="domain" description="ABC-2 type transporter transmembrane" evidence="6">
    <location>
        <begin position="41"/>
        <end position="177"/>
    </location>
</feature>
<reference evidence="8" key="1">
    <citation type="submission" date="2016-07" db="EMBL/GenBank/DDBJ databases">
        <authorList>
            <person name="Florea S."/>
            <person name="Webb J.S."/>
            <person name="Jaromczyk J."/>
            <person name="Schardl C.L."/>
        </authorList>
    </citation>
    <scope>NUCLEOTIDE SEQUENCE [LARGE SCALE GENOMIC DNA]</scope>
    <source>
        <strain evidence="8">KCTC 42131</strain>
    </source>
</reference>
<evidence type="ECO:0000259" key="6">
    <source>
        <dbReference type="Pfam" id="PF12698"/>
    </source>
</evidence>
<name>A0A1E8CL53_9GAMM</name>
<dbReference type="Pfam" id="PF12698">
    <property type="entry name" value="ABC2_membrane_3"/>
    <property type="match status" value="1"/>
</dbReference>
<evidence type="ECO:0000256" key="1">
    <source>
        <dbReference type="ARBA" id="ARBA00004141"/>
    </source>
</evidence>
<dbReference type="GO" id="GO:0016020">
    <property type="term" value="C:membrane"/>
    <property type="evidence" value="ECO:0007669"/>
    <property type="project" value="UniProtKB-SubCell"/>
</dbReference>
<dbReference type="STRING" id="1524254.PHACT_08265"/>
<feature type="transmembrane region" description="Helical" evidence="5">
    <location>
        <begin position="190"/>
        <end position="211"/>
    </location>
</feature>
<dbReference type="OrthoDB" id="128948at2"/>
<keyword evidence="3 5" id="KW-1133">Transmembrane helix</keyword>
<evidence type="ECO:0000313" key="8">
    <source>
        <dbReference type="Proteomes" id="UP000175669"/>
    </source>
</evidence>